<dbReference type="Pfam" id="PF06412">
    <property type="entry name" value="TraD"/>
    <property type="match status" value="1"/>
</dbReference>
<protein>
    <recommendedName>
        <fullName evidence="2">Conjugal transfer protein TraD</fullName>
    </recommendedName>
</protein>
<evidence type="ECO:0000313" key="1">
    <source>
        <dbReference type="EMBL" id="AMQ45736.1"/>
    </source>
</evidence>
<keyword evidence="1" id="KW-0614">Plasmid</keyword>
<dbReference type="AlphaFoldDB" id="A0A142EC48"/>
<dbReference type="EMBL" id="KU295136">
    <property type="protein sequence ID" value="AMQ45736.1"/>
    <property type="molecule type" value="Genomic_DNA"/>
</dbReference>
<organism evidence="1">
    <name type="scientific">Escherichia coli</name>
    <dbReference type="NCBI Taxonomy" id="562"/>
    <lineage>
        <taxon>Bacteria</taxon>
        <taxon>Pseudomonadati</taxon>
        <taxon>Pseudomonadota</taxon>
        <taxon>Gammaproteobacteria</taxon>
        <taxon>Enterobacterales</taxon>
        <taxon>Enterobacteriaceae</taxon>
        <taxon>Escherichia</taxon>
    </lineage>
</organism>
<proteinExistence type="predicted"/>
<reference evidence="1" key="1">
    <citation type="submission" date="2015-12" db="EMBL/GenBank/DDBJ databases">
        <title>Molecular Epidemiology and Plasmid Analysis of KPC-Producing Escherichia coli.</title>
        <authorList>
            <person name="Chavda K."/>
            <person name="Chen L."/>
            <person name="Kreiswirth B."/>
        </authorList>
    </citation>
    <scope>NUCLEOTIDE SEQUENCE</scope>
    <source>
        <strain evidence="1">BK28610</strain>
        <plasmid evidence="1">pBK28610</plasmid>
    </source>
</reference>
<accession>A0A142EC48</accession>
<dbReference type="InterPro" id="IPR009444">
    <property type="entry name" value="Conjugal_tfr_TraD_a-type"/>
</dbReference>
<sequence length="152" mass="16747">MHENEWLEKRLAYIRGLSAPNEQQRLLLMLAQLPQPTPNDRRKLGVLIRAEKAAERALKARADAAKVLNAERRAIRKARDHELYKAAGLMGVAGVVDRQTGRLNVDAGLLVGLLMELSAGTLPDSLHRETLKSRGDAAIAAREKKNKTNQAG</sequence>
<evidence type="ECO:0008006" key="2">
    <source>
        <dbReference type="Google" id="ProtNLM"/>
    </source>
</evidence>
<geneLocation type="plasmid" evidence="1">
    <name>pBK28610</name>
</geneLocation>
<dbReference type="RefSeq" id="WP_044596211.1">
    <property type="nucleotide sequence ID" value="NZ_KU295136.1"/>
</dbReference>
<name>A0A142EC48_ECOLX</name>